<feature type="region of interest" description="Disordered" evidence="8">
    <location>
        <begin position="79"/>
        <end position="109"/>
    </location>
</feature>
<evidence type="ECO:0000313" key="12">
    <source>
        <dbReference type="EMBL" id="KJA16051.1"/>
    </source>
</evidence>
<evidence type="ECO:0008006" key="14">
    <source>
        <dbReference type="Google" id="ProtNLM"/>
    </source>
</evidence>
<dbReference type="InterPro" id="IPR003617">
    <property type="entry name" value="TFIIS/CRSP70_N_sub"/>
</dbReference>
<dbReference type="Pfam" id="PF01096">
    <property type="entry name" value="Zn_ribbon_TFIIS"/>
    <property type="match status" value="1"/>
</dbReference>
<dbReference type="InterPro" id="IPR036575">
    <property type="entry name" value="TFIIS_cen_dom_sf"/>
</dbReference>
<feature type="domain" description="TFIIS N-terminal" evidence="10">
    <location>
        <begin position="1"/>
        <end position="78"/>
    </location>
</feature>
<evidence type="ECO:0000259" key="11">
    <source>
        <dbReference type="PROSITE" id="PS51321"/>
    </source>
</evidence>
<proteinExistence type="predicted"/>
<sequence length="318" mass="34589">MSDVLELKKTVKQLQSAANDQEVIAILETLKHKHVTEAILRESKIGLAVGKLRVHKAKPVADLAKEVVKHWKTAVEKAKARATPTATPAAAADKKTGGATPVTPGGAGTVLRTAKADGVKAATGDTTRDRCVEMIYDALACDATAPIELVLGKAKAVEKAVYSANGGANTGYKSKIRSLFVNLKDKSNPNLRASIVDGSLAPERFTEMSSQDMASEERKAADKKIQEENFFKSLSAAEKQAETDAFQCSRCKQRKCVYRQQQTRSADEPMTTFVTYLHSMPKQVEILIGSPNRPSHSFILSNRLLRLLRVSHLSLHPV</sequence>
<dbReference type="PROSITE" id="PS51321">
    <property type="entry name" value="TFIIS_CENTRAL"/>
    <property type="match status" value="1"/>
</dbReference>
<feature type="domain" description="TFIIS central" evidence="11">
    <location>
        <begin position="127"/>
        <end position="241"/>
    </location>
</feature>
<keyword evidence="2" id="KW-0479">Metal-binding</keyword>
<dbReference type="Gene3D" id="1.10.472.30">
    <property type="entry name" value="Transcription elongation factor S-II, central domain"/>
    <property type="match status" value="1"/>
</dbReference>
<dbReference type="SMART" id="SM00509">
    <property type="entry name" value="TFS2N"/>
    <property type="match status" value="1"/>
</dbReference>
<feature type="compositionally biased region" description="Low complexity" evidence="8">
    <location>
        <begin position="81"/>
        <end position="104"/>
    </location>
</feature>
<dbReference type="STRING" id="945553.A0A0D2NHC8"/>
<dbReference type="InterPro" id="IPR035441">
    <property type="entry name" value="TFIIS/LEDGF_dom_sf"/>
</dbReference>
<dbReference type="GO" id="GO:0005634">
    <property type="term" value="C:nucleus"/>
    <property type="evidence" value="ECO:0007669"/>
    <property type="project" value="UniProtKB-SubCell"/>
</dbReference>
<name>A0A0D2NHC8_HYPSF</name>
<evidence type="ECO:0000259" key="9">
    <source>
        <dbReference type="PROSITE" id="PS51133"/>
    </source>
</evidence>
<dbReference type="GO" id="GO:0001139">
    <property type="term" value="F:RNA polymerase II complex recruiting activity"/>
    <property type="evidence" value="ECO:0007669"/>
    <property type="project" value="TreeGrafter"/>
</dbReference>
<gene>
    <name evidence="12" type="ORF">HYPSUDRAFT_207371</name>
</gene>
<evidence type="ECO:0000256" key="5">
    <source>
        <dbReference type="ARBA" id="ARBA00023242"/>
    </source>
</evidence>
<evidence type="ECO:0000256" key="7">
    <source>
        <dbReference type="PROSITE-ProRule" id="PRU00649"/>
    </source>
</evidence>
<dbReference type="Gene3D" id="1.20.930.10">
    <property type="entry name" value="Conserved domain common to transcription factors TFIIS, elongin A, CRSP70"/>
    <property type="match status" value="1"/>
</dbReference>
<dbReference type="SMART" id="SM00440">
    <property type="entry name" value="ZnF_C2C2"/>
    <property type="match status" value="1"/>
</dbReference>
<dbReference type="InterPro" id="IPR003618">
    <property type="entry name" value="TFIIS_cen_dom"/>
</dbReference>
<dbReference type="GO" id="GO:0006368">
    <property type="term" value="P:transcription elongation by RNA polymerase II"/>
    <property type="evidence" value="ECO:0007669"/>
    <property type="project" value="TreeGrafter"/>
</dbReference>
<evidence type="ECO:0000256" key="8">
    <source>
        <dbReference type="SAM" id="MobiDB-lite"/>
    </source>
</evidence>
<evidence type="ECO:0000256" key="2">
    <source>
        <dbReference type="ARBA" id="ARBA00022723"/>
    </source>
</evidence>
<dbReference type="PIRSF" id="PIRSF006704">
    <property type="entry name" value="TF_IIS"/>
    <property type="match status" value="1"/>
</dbReference>
<dbReference type="GO" id="GO:0008270">
    <property type="term" value="F:zinc ion binding"/>
    <property type="evidence" value="ECO:0007669"/>
    <property type="project" value="UniProtKB-KW"/>
</dbReference>
<dbReference type="InterPro" id="IPR035100">
    <property type="entry name" value="TF_IIS-typ"/>
</dbReference>
<dbReference type="Gene3D" id="2.20.25.10">
    <property type="match status" value="1"/>
</dbReference>
<dbReference type="PANTHER" id="PTHR11477:SF0">
    <property type="entry name" value="IP08861P-RELATED"/>
    <property type="match status" value="1"/>
</dbReference>
<protein>
    <recommendedName>
        <fullName evidence="14">TFIIS N-terminal domain-containing protein</fullName>
    </recommendedName>
</protein>
<dbReference type="GO" id="GO:0031440">
    <property type="term" value="P:regulation of mRNA 3'-end processing"/>
    <property type="evidence" value="ECO:0007669"/>
    <property type="project" value="TreeGrafter"/>
</dbReference>
<dbReference type="AlphaFoldDB" id="A0A0D2NHC8"/>
<dbReference type="SUPFAM" id="SSF46942">
    <property type="entry name" value="Elongation factor TFIIS domain 2"/>
    <property type="match status" value="1"/>
</dbReference>
<reference evidence="13" key="1">
    <citation type="submission" date="2014-04" db="EMBL/GenBank/DDBJ databases">
        <title>Evolutionary Origins and Diversification of the Mycorrhizal Mutualists.</title>
        <authorList>
            <consortium name="DOE Joint Genome Institute"/>
            <consortium name="Mycorrhizal Genomics Consortium"/>
            <person name="Kohler A."/>
            <person name="Kuo A."/>
            <person name="Nagy L.G."/>
            <person name="Floudas D."/>
            <person name="Copeland A."/>
            <person name="Barry K.W."/>
            <person name="Cichocki N."/>
            <person name="Veneault-Fourrey C."/>
            <person name="LaButti K."/>
            <person name="Lindquist E.A."/>
            <person name="Lipzen A."/>
            <person name="Lundell T."/>
            <person name="Morin E."/>
            <person name="Murat C."/>
            <person name="Riley R."/>
            <person name="Ohm R."/>
            <person name="Sun H."/>
            <person name="Tunlid A."/>
            <person name="Henrissat B."/>
            <person name="Grigoriev I.V."/>
            <person name="Hibbett D.S."/>
            <person name="Martin F."/>
        </authorList>
    </citation>
    <scope>NUCLEOTIDE SEQUENCE [LARGE SCALE GENOMIC DNA]</scope>
    <source>
        <strain evidence="13">FD-334 SS-4</strain>
    </source>
</reference>
<evidence type="ECO:0000313" key="13">
    <source>
        <dbReference type="Proteomes" id="UP000054270"/>
    </source>
</evidence>
<dbReference type="InterPro" id="IPR001222">
    <property type="entry name" value="Znf_TFIIS"/>
</dbReference>
<dbReference type="SMART" id="SM00510">
    <property type="entry name" value="TFS2M"/>
    <property type="match status" value="1"/>
</dbReference>
<dbReference type="PROSITE" id="PS51133">
    <property type="entry name" value="ZF_TFIIS_2"/>
    <property type="match status" value="1"/>
</dbReference>
<dbReference type="GO" id="GO:0031564">
    <property type="term" value="P:transcription antitermination"/>
    <property type="evidence" value="ECO:0007669"/>
    <property type="project" value="TreeGrafter"/>
</dbReference>
<feature type="domain" description="TFIIS-type" evidence="9">
    <location>
        <begin position="244"/>
        <end position="299"/>
    </location>
</feature>
<dbReference type="Pfam" id="PF07500">
    <property type="entry name" value="TFIIS_M"/>
    <property type="match status" value="1"/>
</dbReference>
<evidence type="ECO:0000259" key="10">
    <source>
        <dbReference type="PROSITE" id="PS51319"/>
    </source>
</evidence>
<dbReference type="PROSITE" id="PS51319">
    <property type="entry name" value="TFIIS_N"/>
    <property type="match status" value="1"/>
</dbReference>
<evidence type="ECO:0000256" key="6">
    <source>
        <dbReference type="PROSITE-ProRule" id="PRU00472"/>
    </source>
</evidence>
<evidence type="ECO:0000256" key="4">
    <source>
        <dbReference type="ARBA" id="ARBA00022833"/>
    </source>
</evidence>
<dbReference type="CDD" id="cd13749">
    <property type="entry name" value="Zn-ribbon_TFIIS"/>
    <property type="match status" value="1"/>
</dbReference>
<dbReference type="FunFam" id="1.10.472.30:FF:000003">
    <property type="entry name" value="Transcription elongation factor S-II"/>
    <property type="match status" value="1"/>
</dbReference>
<dbReference type="SUPFAM" id="SSF57783">
    <property type="entry name" value="Zinc beta-ribbon"/>
    <property type="match status" value="1"/>
</dbReference>
<dbReference type="InterPro" id="IPR017923">
    <property type="entry name" value="TFIIS_N"/>
</dbReference>
<comment type="subcellular location">
    <subcellularLocation>
        <location evidence="1 7">Nucleus</location>
    </subcellularLocation>
</comment>
<keyword evidence="3 6" id="KW-0863">Zinc-finger</keyword>
<dbReference type="PANTHER" id="PTHR11477">
    <property type="entry name" value="TRANSCRIPTION FACTOR S-II ZINC FINGER DOMAIN-CONTAINING PROTEIN"/>
    <property type="match status" value="1"/>
</dbReference>
<keyword evidence="4" id="KW-0862">Zinc</keyword>
<dbReference type="OrthoDB" id="44867at2759"/>
<dbReference type="EMBL" id="KN817629">
    <property type="protein sequence ID" value="KJA16051.1"/>
    <property type="molecule type" value="Genomic_DNA"/>
</dbReference>
<dbReference type="GO" id="GO:0000977">
    <property type="term" value="F:RNA polymerase II transcription regulatory region sequence-specific DNA binding"/>
    <property type="evidence" value="ECO:0007669"/>
    <property type="project" value="TreeGrafter"/>
</dbReference>
<organism evidence="12 13">
    <name type="scientific">Hypholoma sublateritium (strain FD-334 SS-4)</name>
    <dbReference type="NCBI Taxonomy" id="945553"/>
    <lineage>
        <taxon>Eukaryota</taxon>
        <taxon>Fungi</taxon>
        <taxon>Dikarya</taxon>
        <taxon>Basidiomycota</taxon>
        <taxon>Agaricomycotina</taxon>
        <taxon>Agaricomycetes</taxon>
        <taxon>Agaricomycetidae</taxon>
        <taxon>Agaricales</taxon>
        <taxon>Agaricineae</taxon>
        <taxon>Strophariaceae</taxon>
        <taxon>Hypholoma</taxon>
    </lineage>
</organism>
<keyword evidence="5 7" id="KW-0539">Nucleus</keyword>
<evidence type="ECO:0000256" key="1">
    <source>
        <dbReference type="ARBA" id="ARBA00004123"/>
    </source>
</evidence>
<dbReference type="GO" id="GO:0006362">
    <property type="term" value="P:transcription elongation by RNA polymerase I"/>
    <property type="evidence" value="ECO:0007669"/>
    <property type="project" value="TreeGrafter"/>
</dbReference>
<accession>A0A0D2NHC8</accession>
<dbReference type="OMA" id="RFVVMTH"/>
<dbReference type="Proteomes" id="UP000054270">
    <property type="component" value="Unassembled WGS sequence"/>
</dbReference>
<evidence type="ECO:0000256" key="3">
    <source>
        <dbReference type="ARBA" id="ARBA00022771"/>
    </source>
</evidence>
<keyword evidence="13" id="KW-1185">Reference proteome</keyword>
<dbReference type="SUPFAM" id="SSF47676">
    <property type="entry name" value="Conserved domain common to transcription factors TFIIS, elongin A, CRSP70"/>
    <property type="match status" value="1"/>
</dbReference>
<dbReference type="Pfam" id="PF08711">
    <property type="entry name" value="Med26"/>
    <property type="match status" value="1"/>
</dbReference>